<comment type="similarity">
    <text evidence="1 5">Belongs to the FlgD family.</text>
</comment>
<feature type="domain" description="FlgD Tudor-like" evidence="8">
    <location>
        <begin position="102"/>
        <end position="239"/>
    </location>
</feature>
<evidence type="ECO:0000256" key="6">
    <source>
        <dbReference type="SAM" id="MobiDB-lite"/>
    </source>
</evidence>
<sequence length="243" mass="24792">MSVTDTTSGPSLKDVLANSSKKTAKTTSADGLAAATNSATGKQALGKDAFLKLLVTQLNNQNPLDPQDNSAFVAQLAQFSTLEGITTLNTSVNSITGNYKSSQALQASSLVGRSVIVQSGTTQVDTSKSMTGSVTVPSSVSSVKVTITDKDGNTVKTIDMGSQKAGNASFVWDGTKTDGTKAAPGNYTFKASTTIDGKGADLITYLPATVNSVTISQTGGELMLNLAGLSSPIALSKVQTIGI</sequence>
<dbReference type="InterPro" id="IPR005648">
    <property type="entry name" value="FlgD"/>
</dbReference>
<evidence type="ECO:0000313" key="10">
    <source>
        <dbReference type="Proteomes" id="UP001217610"/>
    </source>
</evidence>
<accession>A0ABT5QBG2</accession>
<evidence type="ECO:0000256" key="2">
    <source>
        <dbReference type="ARBA" id="ARBA00016013"/>
    </source>
</evidence>
<keyword evidence="10" id="KW-1185">Reference proteome</keyword>
<dbReference type="Pfam" id="PF13861">
    <property type="entry name" value="FLgD_tudor"/>
    <property type="match status" value="1"/>
</dbReference>
<dbReference type="Proteomes" id="UP001217610">
    <property type="component" value="Unassembled WGS sequence"/>
</dbReference>
<proteinExistence type="inferred from homology"/>
<keyword evidence="9" id="KW-0969">Cilium</keyword>
<evidence type="ECO:0000256" key="4">
    <source>
        <dbReference type="ARBA" id="ARBA00024746"/>
    </source>
</evidence>
<evidence type="ECO:0000259" key="7">
    <source>
        <dbReference type="Pfam" id="PF13860"/>
    </source>
</evidence>
<dbReference type="RefSeq" id="WP_273924070.1">
    <property type="nucleotide sequence ID" value="NZ_JAMDGR010000020.1"/>
</dbReference>
<evidence type="ECO:0000313" key="9">
    <source>
        <dbReference type="EMBL" id="MDD1151498.1"/>
    </source>
</evidence>
<evidence type="ECO:0000256" key="1">
    <source>
        <dbReference type="ARBA" id="ARBA00010577"/>
    </source>
</evidence>
<comment type="caution">
    <text evidence="9">The sequence shown here is derived from an EMBL/GenBank/DDBJ whole genome shotgun (WGS) entry which is preliminary data.</text>
</comment>
<keyword evidence="3 5" id="KW-1005">Bacterial flagellum biogenesis</keyword>
<evidence type="ECO:0000256" key="3">
    <source>
        <dbReference type="ARBA" id="ARBA00022795"/>
    </source>
</evidence>
<feature type="domain" description="FlgD/Vpr Ig-like" evidence="7">
    <location>
        <begin position="124"/>
        <end position="195"/>
    </location>
</feature>
<feature type="region of interest" description="Disordered" evidence="6">
    <location>
        <begin position="1"/>
        <end position="20"/>
    </location>
</feature>
<evidence type="ECO:0000256" key="5">
    <source>
        <dbReference type="RuleBase" id="RU362076"/>
    </source>
</evidence>
<dbReference type="EMBL" id="JAMDGR010000020">
    <property type="protein sequence ID" value="MDD1151498.1"/>
    <property type="molecule type" value="Genomic_DNA"/>
</dbReference>
<gene>
    <name evidence="9" type="primary">flgD</name>
    <name evidence="9" type="ORF">M5G25_24740</name>
</gene>
<dbReference type="Pfam" id="PF03963">
    <property type="entry name" value="FlgD"/>
    <property type="match status" value="1"/>
</dbReference>
<dbReference type="Gene3D" id="2.30.30.910">
    <property type="match status" value="1"/>
</dbReference>
<evidence type="ECO:0000259" key="8">
    <source>
        <dbReference type="Pfam" id="PF13861"/>
    </source>
</evidence>
<dbReference type="Pfam" id="PF13860">
    <property type="entry name" value="FlgD_ig"/>
    <property type="match status" value="1"/>
</dbReference>
<protein>
    <recommendedName>
        <fullName evidence="2 5">Basal-body rod modification protein FlgD</fullName>
    </recommendedName>
</protein>
<organism evidence="9 10">
    <name type="scientific">Pseudomonas idahonensis</name>
    <dbReference type="NCBI Taxonomy" id="2942628"/>
    <lineage>
        <taxon>Bacteria</taxon>
        <taxon>Pseudomonadati</taxon>
        <taxon>Pseudomonadota</taxon>
        <taxon>Gammaproteobacteria</taxon>
        <taxon>Pseudomonadales</taxon>
        <taxon>Pseudomonadaceae</taxon>
        <taxon>Pseudomonas</taxon>
    </lineage>
</organism>
<dbReference type="Gene3D" id="2.60.40.4070">
    <property type="match status" value="1"/>
</dbReference>
<comment type="function">
    <text evidence="4 5">Required for flagellar hook formation. May act as a scaffolding protein.</text>
</comment>
<keyword evidence="9" id="KW-0966">Cell projection</keyword>
<name>A0ABT5QBG2_9PSED</name>
<dbReference type="InterPro" id="IPR025963">
    <property type="entry name" value="FLgD_Tudor"/>
</dbReference>
<dbReference type="NCBIfam" id="NF005176">
    <property type="entry name" value="PRK06655.1-1"/>
    <property type="match status" value="1"/>
</dbReference>
<feature type="compositionally biased region" description="Polar residues" evidence="6">
    <location>
        <begin position="1"/>
        <end position="10"/>
    </location>
</feature>
<reference evidence="9 10" key="1">
    <citation type="submission" date="2022-05" db="EMBL/GenBank/DDBJ databases">
        <title>Novel Pseudomonas spp. Isolated from a Rainbow Trout Aquaculture Facility.</title>
        <authorList>
            <person name="Testerman T."/>
            <person name="Graf J."/>
        </authorList>
    </citation>
    <scope>NUCLEOTIDE SEQUENCE [LARGE SCALE GENOMIC DNA]</scope>
    <source>
        <strain evidence="9 10">ID357</strain>
    </source>
</reference>
<keyword evidence="9" id="KW-0282">Flagellum</keyword>
<dbReference type="InterPro" id="IPR025965">
    <property type="entry name" value="FlgD/Vpr_Ig-like"/>
</dbReference>